<keyword evidence="1" id="KW-0472">Membrane</keyword>
<evidence type="ECO:0000313" key="2">
    <source>
        <dbReference type="EMBL" id="EEB36987.1"/>
    </source>
</evidence>
<dbReference type="AlphaFoldDB" id="B6W6P4"/>
<evidence type="ECO:0000313" key="3">
    <source>
        <dbReference type="Proteomes" id="UP000005451"/>
    </source>
</evidence>
<sequence length="172" mass="19301">MNKKYLKIYVNLALFTALSLAISLIESMVPMPVPIPGARLGFSNIIILIAIYFYDYKKALTVSILKSFLLVLITGSVMSFFYSIVGAIFSTSAMYFAIKKLDDDFSLIGVSEIGAFSHNLGQIIVAIFFMQNIKMFYYFPILVFIGIFTGFFVGLSTSFMIKHLEKIGVFNE</sequence>
<keyword evidence="1" id="KW-0812">Transmembrane</keyword>
<gene>
    <name evidence="2" type="ORF">ANHYDRO_00227</name>
</gene>
<protein>
    <submittedName>
        <fullName evidence="2">Heptaprenyl diphosphate synthase component I</fullName>
    </submittedName>
</protein>
<proteinExistence type="predicted"/>
<dbReference type="STRING" id="561177.ANHYDRO_00227"/>
<dbReference type="Pfam" id="PF07456">
    <property type="entry name" value="Hpre_diP_synt_I"/>
    <property type="match status" value="1"/>
</dbReference>
<keyword evidence="1" id="KW-1133">Transmembrane helix</keyword>
<feature type="transmembrane region" description="Helical" evidence="1">
    <location>
        <begin position="107"/>
        <end position="129"/>
    </location>
</feature>
<dbReference type="Gene3D" id="1.10.1760.20">
    <property type="match status" value="1"/>
</dbReference>
<accession>B6W6P4</accession>
<name>B6W6P4_9FIRM</name>
<feature type="transmembrane region" description="Helical" evidence="1">
    <location>
        <begin position="37"/>
        <end position="56"/>
    </location>
</feature>
<feature type="transmembrane region" description="Helical" evidence="1">
    <location>
        <begin position="136"/>
        <end position="161"/>
    </location>
</feature>
<dbReference type="EMBL" id="ABXA01000003">
    <property type="protein sequence ID" value="EEB36987.1"/>
    <property type="molecule type" value="Genomic_DNA"/>
</dbReference>
<comment type="caution">
    <text evidence="2">The sequence shown here is derived from an EMBL/GenBank/DDBJ whole genome shotgun (WGS) entry which is preliminary data.</text>
</comment>
<organism evidence="2 3">
    <name type="scientific">Anaerococcus hydrogenalis DSM 7454</name>
    <dbReference type="NCBI Taxonomy" id="561177"/>
    <lineage>
        <taxon>Bacteria</taxon>
        <taxon>Bacillati</taxon>
        <taxon>Bacillota</taxon>
        <taxon>Tissierellia</taxon>
        <taxon>Tissierellales</taxon>
        <taxon>Peptoniphilaceae</taxon>
        <taxon>Anaerococcus</taxon>
    </lineage>
</organism>
<feature type="transmembrane region" description="Helical" evidence="1">
    <location>
        <begin position="68"/>
        <end position="95"/>
    </location>
</feature>
<dbReference type="RefSeq" id="WP_004812522.1">
    <property type="nucleotide sequence ID" value="NZ_ABXA01000003.1"/>
</dbReference>
<reference evidence="2 3" key="2">
    <citation type="submission" date="2008-10" db="EMBL/GenBank/DDBJ databases">
        <title>Draft genome sequence of Anaerococcus hydrogenalis (DSM 7454).</title>
        <authorList>
            <person name="Sudarsanam P."/>
            <person name="Ley R."/>
            <person name="Guruge J."/>
            <person name="Turnbaugh P.J."/>
            <person name="Mahowald M."/>
            <person name="Liep D."/>
            <person name="Gordon J."/>
        </authorList>
    </citation>
    <scope>NUCLEOTIDE SEQUENCE [LARGE SCALE GENOMIC DNA]</scope>
    <source>
        <strain evidence="2 3">DSM 7454</strain>
    </source>
</reference>
<dbReference type="Proteomes" id="UP000005451">
    <property type="component" value="Unassembled WGS sequence"/>
</dbReference>
<dbReference type="InterPro" id="IPR014535">
    <property type="entry name" value="Hpre_diP_synt_I"/>
</dbReference>
<reference evidence="2 3" key="1">
    <citation type="submission" date="2008-09" db="EMBL/GenBank/DDBJ databases">
        <authorList>
            <person name="Fulton L."/>
            <person name="Clifton S."/>
            <person name="Fulton B."/>
            <person name="Xu J."/>
            <person name="Minx P."/>
            <person name="Pepin K.H."/>
            <person name="Johnson M."/>
            <person name="Thiruvilangam P."/>
            <person name="Bhonagiri V."/>
            <person name="Nash W.E."/>
            <person name="Mardis E.R."/>
            <person name="Wilson R.K."/>
        </authorList>
    </citation>
    <scope>NUCLEOTIDE SEQUENCE [LARGE SCALE GENOMIC DNA]</scope>
    <source>
        <strain evidence="2 3">DSM 7454</strain>
    </source>
</reference>
<dbReference type="eggNOG" id="COG4769">
    <property type="taxonomic scope" value="Bacteria"/>
</dbReference>
<evidence type="ECO:0000256" key="1">
    <source>
        <dbReference type="SAM" id="Phobius"/>
    </source>
</evidence>
<dbReference type="InterPro" id="IPR010898">
    <property type="entry name" value="Hpre_diP_synth_I"/>
</dbReference>
<dbReference type="PIRSF" id="PIRSF027391">
    <property type="entry name" value="Hpre_diP_synt_I"/>
    <property type="match status" value="1"/>
</dbReference>